<accession>X1NGJ7</accession>
<proteinExistence type="predicted"/>
<dbReference type="InterPro" id="IPR017900">
    <property type="entry name" value="4Fe4S_Fe_S_CS"/>
</dbReference>
<dbReference type="PANTHER" id="PTHR43687">
    <property type="entry name" value="ADENYLYLSULFATE REDUCTASE, BETA SUBUNIT"/>
    <property type="match status" value="1"/>
</dbReference>
<protein>
    <recommendedName>
        <fullName evidence="5">4Fe-4S ferredoxin-type domain-containing protein</fullName>
    </recommendedName>
</protein>
<keyword evidence="1" id="KW-0004">4Fe-4S</keyword>
<evidence type="ECO:0000313" key="6">
    <source>
        <dbReference type="EMBL" id="GAI17799.1"/>
    </source>
</evidence>
<dbReference type="GO" id="GO:0051539">
    <property type="term" value="F:4 iron, 4 sulfur cluster binding"/>
    <property type="evidence" value="ECO:0007669"/>
    <property type="project" value="UniProtKB-KW"/>
</dbReference>
<dbReference type="InterPro" id="IPR017896">
    <property type="entry name" value="4Fe4S_Fe-S-bd"/>
</dbReference>
<feature type="domain" description="4Fe-4S ferredoxin-type" evidence="5">
    <location>
        <begin position="98"/>
        <end position="127"/>
    </location>
</feature>
<dbReference type="PROSITE" id="PS00198">
    <property type="entry name" value="4FE4S_FER_1"/>
    <property type="match status" value="2"/>
</dbReference>
<name>X1NGJ7_9ZZZZ</name>
<evidence type="ECO:0000256" key="3">
    <source>
        <dbReference type="ARBA" id="ARBA00023004"/>
    </source>
</evidence>
<reference evidence="6" key="1">
    <citation type="journal article" date="2014" name="Front. Microbiol.">
        <title>High frequency of phylogenetically diverse reductive dehalogenase-homologous genes in deep subseafloor sedimentary metagenomes.</title>
        <authorList>
            <person name="Kawai M."/>
            <person name="Futagami T."/>
            <person name="Toyoda A."/>
            <person name="Takaki Y."/>
            <person name="Nishi S."/>
            <person name="Hori S."/>
            <person name="Arai W."/>
            <person name="Tsubouchi T."/>
            <person name="Morono Y."/>
            <person name="Uchiyama I."/>
            <person name="Ito T."/>
            <person name="Fujiyama A."/>
            <person name="Inagaki F."/>
            <person name="Takami H."/>
        </authorList>
    </citation>
    <scope>NUCLEOTIDE SEQUENCE</scope>
    <source>
        <strain evidence="6">Expedition CK06-06</strain>
    </source>
</reference>
<gene>
    <name evidence="6" type="ORF">S06H3_11776</name>
</gene>
<evidence type="ECO:0000256" key="2">
    <source>
        <dbReference type="ARBA" id="ARBA00022723"/>
    </source>
</evidence>
<keyword evidence="4" id="KW-0411">Iron-sulfur</keyword>
<dbReference type="Pfam" id="PF14697">
    <property type="entry name" value="Fer4_21"/>
    <property type="match status" value="1"/>
</dbReference>
<dbReference type="AlphaFoldDB" id="X1NGJ7"/>
<dbReference type="PANTHER" id="PTHR43687:SF1">
    <property type="entry name" value="FERREDOXIN III"/>
    <property type="match status" value="1"/>
</dbReference>
<evidence type="ECO:0000259" key="5">
    <source>
        <dbReference type="PROSITE" id="PS51379"/>
    </source>
</evidence>
<sequence length="177" mass="19275">LGKEIKICPDLIVLSTPLIQHKSGEELAKKLRVPLGLDRFFLEAHIKLRPIDFAMDGIFVCGTAHGPKDVPESISQAYGAASRAAIPMANRKVSVEAIYAVVDEDLCIGCRLCEEMCPYGAHEIKEGKSKVVEVLCKGCGSCAAACPRRAISMQHYNDEQIKAQIKAAFQEGIYAKV</sequence>
<feature type="non-terminal residue" evidence="6">
    <location>
        <position position="1"/>
    </location>
</feature>
<organism evidence="6">
    <name type="scientific">marine sediment metagenome</name>
    <dbReference type="NCBI Taxonomy" id="412755"/>
    <lineage>
        <taxon>unclassified sequences</taxon>
        <taxon>metagenomes</taxon>
        <taxon>ecological metagenomes</taxon>
    </lineage>
</organism>
<evidence type="ECO:0000256" key="4">
    <source>
        <dbReference type="ARBA" id="ARBA00023014"/>
    </source>
</evidence>
<dbReference type="SUPFAM" id="SSF54862">
    <property type="entry name" value="4Fe-4S ferredoxins"/>
    <property type="match status" value="1"/>
</dbReference>
<dbReference type="InterPro" id="IPR050572">
    <property type="entry name" value="Fe-S_Ferredoxin"/>
</dbReference>
<dbReference type="PROSITE" id="PS51379">
    <property type="entry name" value="4FE4S_FER_2"/>
    <property type="match status" value="2"/>
</dbReference>
<comment type="caution">
    <text evidence="6">The sequence shown here is derived from an EMBL/GenBank/DDBJ whole genome shotgun (WGS) entry which is preliminary data.</text>
</comment>
<evidence type="ECO:0000256" key="1">
    <source>
        <dbReference type="ARBA" id="ARBA00022485"/>
    </source>
</evidence>
<dbReference type="EMBL" id="BARV01005796">
    <property type="protein sequence ID" value="GAI17799.1"/>
    <property type="molecule type" value="Genomic_DNA"/>
</dbReference>
<dbReference type="Gene3D" id="3.30.70.20">
    <property type="match status" value="1"/>
</dbReference>
<dbReference type="GO" id="GO:0046872">
    <property type="term" value="F:metal ion binding"/>
    <property type="evidence" value="ECO:0007669"/>
    <property type="project" value="UniProtKB-KW"/>
</dbReference>
<keyword evidence="2" id="KW-0479">Metal-binding</keyword>
<keyword evidence="3" id="KW-0408">Iron</keyword>
<feature type="domain" description="4Fe-4S ferredoxin-type" evidence="5">
    <location>
        <begin position="128"/>
        <end position="156"/>
    </location>
</feature>